<organism evidence="2 3">
    <name type="scientific">Dipteronia sinensis</name>
    <dbReference type="NCBI Taxonomy" id="43782"/>
    <lineage>
        <taxon>Eukaryota</taxon>
        <taxon>Viridiplantae</taxon>
        <taxon>Streptophyta</taxon>
        <taxon>Embryophyta</taxon>
        <taxon>Tracheophyta</taxon>
        <taxon>Spermatophyta</taxon>
        <taxon>Magnoliopsida</taxon>
        <taxon>eudicotyledons</taxon>
        <taxon>Gunneridae</taxon>
        <taxon>Pentapetalae</taxon>
        <taxon>rosids</taxon>
        <taxon>malvids</taxon>
        <taxon>Sapindales</taxon>
        <taxon>Sapindaceae</taxon>
        <taxon>Hippocastanoideae</taxon>
        <taxon>Acereae</taxon>
        <taxon>Dipteronia</taxon>
    </lineage>
</organism>
<dbReference type="Proteomes" id="UP001281410">
    <property type="component" value="Unassembled WGS sequence"/>
</dbReference>
<sequence length="169" mass="19707">MYDNSYDQKWGNGLKFQENDCEIETLLFGEQVWNSLECDNMIEIFKEKEKDKFPSKPEQAKAVLRSGRILGDGSKENTIEEREETQEESKVEKEVENKDKNEATLPKPRPQLHKSPNPYNPPIPFPRMLKNSKIEKSIQDIYDILSKVNINLPLLDAIQRMPAYGNFFK</sequence>
<protein>
    <submittedName>
        <fullName evidence="2">Uncharacterized protein</fullName>
    </submittedName>
</protein>
<gene>
    <name evidence="2" type="ORF">Dsin_017371</name>
</gene>
<accession>A0AAE0AGB3</accession>
<evidence type="ECO:0000313" key="3">
    <source>
        <dbReference type="Proteomes" id="UP001281410"/>
    </source>
</evidence>
<evidence type="ECO:0000256" key="1">
    <source>
        <dbReference type="SAM" id="MobiDB-lite"/>
    </source>
</evidence>
<evidence type="ECO:0000313" key="2">
    <source>
        <dbReference type="EMBL" id="KAK3212665.1"/>
    </source>
</evidence>
<name>A0AAE0AGB3_9ROSI</name>
<feature type="region of interest" description="Disordered" evidence="1">
    <location>
        <begin position="66"/>
        <end position="121"/>
    </location>
</feature>
<feature type="compositionally biased region" description="Basic and acidic residues" evidence="1">
    <location>
        <begin position="87"/>
        <end position="102"/>
    </location>
</feature>
<reference evidence="2" key="1">
    <citation type="journal article" date="2023" name="Plant J.">
        <title>Genome sequences and population genomics provide insights into the demographic history, inbreeding, and mutation load of two 'living fossil' tree species of Dipteronia.</title>
        <authorList>
            <person name="Feng Y."/>
            <person name="Comes H.P."/>
            <person name="Chen J."/>
            <person name="Zhu S."/>
            <person name="Lu R."/>
            <person name="Zhang X."/>
            <person name="Li P."/>
            <person name="Qiu J."/>
            <person name="Olsen K.M."/>
            <person name="Qiu Y."/>
        </authorList>
    </citation>
    <scope>NUCLEOTIDE SEQUENCE</scope>
    <source>
        <strain evidence="2">NBL</strain>
    </source>
</reference>
<comment type="caution">
    <text evidence="2">The sequence shown here is derived from an EMBL/GenBank/DDBJ whole genome shotgun (WGS) entry which is preliminary data.</text>
</comment>
<proteinExistence type="predicted"/>
<dbReference type="AlphaFoldDB" id="A0AAE0AGB3"/>
<dbReference type="EMBL" id="JANJYJ010000005">
    <property type="protein sequence ID" value="KAK3212665.1"/>
    <property type="molecule type" value="Genomic_DNA"/>
</dbReference>
<keyword evidence="3" id="KW-1185">Reference proteome</keyword>